<sequence length="51" mass="5680">MSCKKAQEIIHDEAPWIPLVHSIPMLAASNDLKGYQPHPTGSEALTDVYFE</sequence>
<gene>
    <name evidence="1" type="ORF">BsIDN1_16110</name>
</gene>
<dbReference type="SUPFAM" id="SSF53850">
    <property type="entry name" value="Periplasmic binding protein-like II"/>
    <property type="match status" value="1"/>
</dbReference>
<protein>
    <recommendedName>
        <fullName evidence="3">Solute-binding protein family 5 domain-containing protein</fullName>
    </recommendedName>
</protein>
<reference evidence="1 2" key="1">
    <citation type="submission" date="2019-12" db="EMBL/GenBank/DDBJ databases">
        <title>Full genome sequence of a Bacillus safensis strain isolated from commercially available natto in Indonesia.</title>
        <authorList>
            <person name="Yoshida M."/>
            <person name="Uomi M."/>
            <person name="Waturangi D."/>
            <person name="Ekaputri J.J."/>
            <person name="Setiamarga D.H.E."/>
        </authorList>
    </citation>
    <scope>NUCLEOTIDE SEQUENCE [LARGE SCALE GENOMIC DNA]</scope>
    <source>
        <strain evidence="1 2">IDN1</strain>
    </source>
</reference>
<dbReference type="EMBL" id="AP021906">
    <property type="protein sequence ID" value="BBP87993.1"/>
    <property type="molecule type" value="Genomic_DNA"/>
</dbReference>
<evidence type="ECO:0000313" key="2">
    <source>
        <dbReference type="Proteomes" id="UP000464658"/>
    </source>
</evidence>
<evidence type="ECO:0000313" key="1">
    <source>
        <dbReference type="EMBL" id="BBP87993.1"/>
    </source>
</evidence>
<dbReference type="Gene3D" id="3.40.190.10">
    <property type="entry name" value="Periplasmic binding protein-like II"/>
    <property type="match status" value="1"/>
</dbReference>
<name>A0A5S9M4C3_BACIA</name>
<accession>A0A5S9M4C3</accession>
<dbReference type="Proteomes" id="UP000464658">
    <property type="component" value="Chromosome"/>
</dbReference>
<organism evidence="1 2">
    <name type="scientific">Bacillus safensis</name>
    <dbReference type="NCBI Taxonomy" id="561879"/>
    <lineage>
        <taxon>Bacteria</taxon>
        <taxon>Bacillati</taxon>
        <taxon>Bacillota</taxon>
        <taxon>Bacilli</taxon>
        <taxon>Bacillales</taxon>
        <taxon>Bacillaceae</taxon>
        <taxon>Bacillus</taxon>
    </lineage>
</organism>
<dbReference type="Gene3D" id="3.10.105.10">
    <property type="entry name" value="Dipeptide-binding Protein, Domain 3"/>
    <property type="match status" value="1"/>
</dbReference>
<dbReference type="AlphaFoldDB" id="A0A5S9M4C3"/>
<evidence type="ECO:0008006" key="3">
    <source>
        <dbReference type="Google" id="ProtNLM"/>
    </source>
</evidence>
<proteinExistence type="predicted"/>